<organism evidence="3 4">
    <name type="scientific">Mesomycoplasma conjunctivae (strain ATCC 25834 / NCTC 10147 / HRC/581)</name>
    <name type="common">Mycoplasma conjunctivae</name>
    <dbReference type="NCBI Taxonomy" id="572263"/>
    <lineage>
        <taxon>Bacteria</taxon>
        <taxon>Bacillati</taxon>
        <taxon>Mycoplasmatota</taxon>
        <taxon>Mycoplasmoidales</taxon>
        <taxon>Metamycoplasmataceae</taxon>
        <taxon>Mesomycoplasma</taxon>
    </lineage>
</organism>
<evidence type="ECO:0000256" key="1">
    <source>
        <dbReference type="ARBA" id="ARBA00023163"/>
    </source>
</evidence>
<reference evidence="4" key="1">
    <citation type="journal article" date="2009" name="BMC Bioinformatics">
        <title>The Mycoplasma conjunctivae genome sequencing, annotation and analysis.</title>
        <authorList>
            <person name="Calderon-Copete S.P."/>
            <person name="Wigger G."/>
            <person name="Wunderlin C."/>
            <person name="Schmidheini T."/>
            <person name="Frey J."/>
            <person name="Quail M.A."/>
            <person name="Falquet L."/>
        </authorList>
    </citation>
    <scope>NUCLEOTIDE SEQUENCE [LARGE SCALE GENOMIC DNA]</scope>
    <source>
        <strain evidence="4">ATCC 25834 / NCTC 10147 / HRC/581</strain>
    </source>
</reference>
<dbReference type="Proteomes" id="UP000001491">
    <property type="component" value="Chromosome"/>
</dbReference>
<name>C5J5W2_MESCH</name>
<dbReference type="NCBIfam" id="NF045964">
    <property type="entry name" value="RNAP_delt_plasma"/>
    <property type="match status" value="1"/>
</dbReference>
<dbReference type="Gene3D" id="1.10.10.1250">
    <property type="entry name" value="RNA polymerase, subunit delta, N-terminal domain"/>
    <property type="match status" value="1"/>
</dbReference>
<dbReference type="InterPro" id="IPR007759">
    <property type="entry name" value="Asxl_HARE-HTH"/>
</dbReference>
<dbReference type="PROSITE" id="PS51913">
    <property type="entry name" value="HTH_HARE"/>
    <property type="match status" value="1"/>
</dbReference>
<dbReference type="eggNOG" id="ENOG5030STT">
    <property type="taxonomic scope" value="Bacteria"/>
</dbReference>
<accession>C5J5W2</accession>
<protein>
    <recommendedName>
        <fullName evidence="2">HTH HARE-type domain-containing protein</fullName>
    </recommendedName>
</protein>
<dbReference type="InterPro" id="IPR038087">
    <property type="entry name" value="RNAP_delta_N_dom_sf"/>
</dbReference>
<sequence>MDTIISVAKEFLSNRSEATFEEIFKQVQIRLMSKWEKELKGKYKNAEQILIYKRGELYKLLTIDGNFIPLGDNVWTLRSDLV</sequence>
<evidence type="ECO:0000313" key="4">
    <source>
        <dbReference type="Proteomes" id="UP000001491"/>
    </source>
</evidence>
<feature type="domain" description="HTH HARE-type" evidence="2">
    <location>
        <begin position="2"/>
        <end position="80"/>
    </location>
</feature>
<dbReference type="AlphaFoldDB" id="C5J5W2"/>
<dbReference type="KEGG" id="mco:MCJ_001610"/>
<dbReference type="GO" id="GO:0006355">
    <property type="term" value="P:regulation of DNA-templated transcription"/>
    <property type="evidence" value="ECO:0007669"/>
    <property type="project" value="InterPro"/>
</dbReference>
<proteinExistence type="predicted"/>
<keyword evidence="1" id="KW-0804">Transcription</keyword>
<dbReference type="HOGENOM" id="CLU_177724_0_0_14"/>
<evidence type="ECO:0000259" key="2">
    <source>
        <dbReference type="PROSITE" id="PS51913"/>
    </source>
</evidence>
<dbReference type="EMBL" id="FM864216">
    <property type="protein sequence ID" value="CAT04852.1"/>
    <property type="molecule type" value="Genomic_DNA"/>
</dbReference>
<keyword evidence="4" id="KW-1185">Reference proteome</keyword>
<gene>
    <name evidence="3" type="ordered locus">MCJ_001610</name>
</gene>
<evidence type="ECO:0000313" key="3">
    <source>
        <dbReference type="EMBL" id="CAT04852.1"/>
    </source>
</evidence>